<evidence type="ECO:0000313" key="1">
    <source>
        <dbReference type="EMBL" id="CUR41704.1"/>
    </source>
</evidence>
<dbReference type="AlphaFoldDB" id="A0A0U5JV16"/>
<organism evidence="1 2">
    <name type="scientific">Limosilactobacillus reuteri</name>
    <name type="common">Lactobacillus reuteri</name>
    <dbReference type="NCBI Taxonomy" id="1598"/>
    <lineage>
        <taxon>Bacteria</taxon>
        <taxon>Bacillati</taxon>
        <taxon>Bacillota</taxon>
        <taxon>Bacilli</taxon>
        <taxon>Lactobacillales</taxon>
        <taxon>Lactobacillaceae</taxon>
        <taxon>Limosilactobacillus</taxon>
    </lineage>
</organism>
<proteinExistence type="predicted"/>
<gene>
    <name evidence="1" type="ORF">LRLP16767_LR202_01651</name>
</gene>
<accession>A0A0U5JV16</accession>
<protein>
    <submittedName>
        <fullName evidence="1">Uncharacterized protein</fullName>
    </submittedName>
</protein>
<name>A0A0U5JV16_LIMRT</name>
<dbReference type="EMBL" id="LN887638">
    <property type="protein sequence ID" value="CUR41704.1"/>
    <property type="molecule type" value="Genomic_DNA"/>
</dbReference>
<evidence type="ECO:0000313" key="2">
    <source>
        <dbReference type="Proteomes" id="UP000235484"/>
    </source>
</evidence>
<dbReference type="Proteomes" id="UP000235484">
    <property type="component" value="Unassembled WGS sequence"/>
</dbReference>
<reference evidence="2" key="1">
    <citation type="submission" date="2015-10" db="EMBL/GenBank/DDBJ databases">
        <authorList>
            <person name="Crossman L.C."/>
        </authorList>
    </citation>
    <scope>NUCLEOTIDE SEQUENCE [LARGE SCALE GENOMIC DNA]</scope>
    <source>
        <strain evidence="2">20-2</strain>
    </source>
</reference>
<sequence>MNVMNHYTSAPSKYPLITIAKNLSSFDRVITFKHSQFTAELTGQFNAILSLSA</sequence>